<feature type="compositionally biased region" description="Basic and acidic residues" evidence="1">
    <location>
        <begin position="69"/>
        <end position="79"/>
    </location>
</feature>
<evidence type="ECO:0000313" key="2">
    <source>
        <dbReference type="EMBL" id="GAA0169180.1"/>
    </source>
</evidence>
<protein>
    <submittedName>
        <fullName evidence="2">Uncharacterized protein</fullName>
    </submittedName>
</protein>
<comment type="caution">
    <text evidence="2">The sequence shown here is derived from an EMBL/GenBank/DDBJ whole genome shotgun (WGS) entry which is preliminary data.</text>
</comment>
<evidence type="ECO:0000256" key="1">
    <source>
        <dbReference type="SAM" id="MobiDB-lite"/>
    </source>
</evidence>
<feature type="region of interest" description="Disordered" evidence="1">
    <location>
        <begin position="1"/>
        <end position="81"/>
    </location>
</feature>
<reference evidence="2 3" key="1">
    <citation type="submission" date="2024-01" db="EMBL/GenBank/DDBJ databases">
        <title>The complete chloroplast genome sequence of Lithospermum erythrorhizon: insights into the phylogenetic relationship among Boraginaceae species and the maternal lineages of purple gromwells.</title>
        <authorList>
            <person name="Okada T."/>
            <person name="Watanabe K."/>
        </authorList>
    </citation>
    <scope>NUCLEOTIDE SEQUENCE [LARGE SCALE GENOMIC DNA]</scope>
</reference>
<proteinExistence type="predicted"/>
<keyword evidence="3" id="KW-1185">Reference proteome</keyword>
<gene>
    <name evidence="2" type="ORF">LIER_40713</name>
</gene>
<evidence type="ECO:0000313" key="3">
    <source>
        <dbReference type="Proteomes" id="UP001454036"/>
    </source>
</evidence>
<dbReference type="AlphaFoldDB" id="A0AAV3QYR6"/>
<name>A0AAV3QYR6_LITER</name>
<feature type="compositionally biased region" description="Basic and acidic residues" evidence="1">
    <location>
        <begin position="22"/>
        <end position="43"/>
    </location>
</feature>
<dbReference type="Proteomes" id="UP001454036">
    <property type="component" value="Unassembled WGS sequence"/>
</dbReference>
<accession>A0AAV3QYR6</accession>
<dbReference type="EMBL" id="BAABME010023952">
    <property type="protein sequence ID" value="GAA0169180.1"/>
    <property type="molecule type" value="Genomic_DNA"/>
</dbReference>
<organism evidence="2 3">
    <name type="scientific">Lithospermum erythrorhizon</name>
    <name type="common">Purple gromwell</name>
    <name type="synonym">Lithospermum officinale var. erythrorhizon</name>
    <dbReference type="NCBI Taxonomy" id="34254"/>
    <lineage>
        <taxon>Eukaryota</taxon>
        <taxon>Viridiplantae</taxon>
        <taxon>Streptophyta</taxon>
        <taxon>Embryophyta</taxon>
        <taxon>Tracheophyta</taxon>
        <taxon>Spermatophyta</taxon>
        <taxon>Magnoliopsida</taxon>
        <taxon>eudicotyledons</taxon>
        <taxon>Gunneridae</taxon>
        <taxon>Pentapetalae</taxon>
        <taxon>asterids</taxon>
        <taxon>lamiids</taxon>
        <taxon>Boraginales</taxon>
        <taxon>Boraginaceae</taxon>
        <taxon>Boraginoideae</taxon>
        <taxon>Lithospermeae</taxon>
        <taxon>Lithospermum</taxon>
    </lineage>
</organism>
<sequence length="130" mass="14776">MSSSEMPPESKRITRSMNSSKMPHESRKTTRSMSEKPTTDKGESSAPPMRASLRSSTPVKRASLCHGFPPRDKMPEPLPKRMTGKELYLPYLYELIEVEDKNNFFLTIESHLRTPVLDQGNVGCEKCFVK</sequence>